<dbReference type="InterPro" id="IPR001283">
    <property type="entry name" value="CRISP-related"/>
</dbReference>
<name>A0AA85FCP2_9TREM</name>
<dbReference type="PRINTS" id="PR00837">
    <property type="entry name" value="V5TPXLIKE"/>
</dbReference>
<reference evidence="3" key="1">
    <citation type="submission" date="2022-06" db="EMBL/GenBank/DDBJ databases">
        <authorList>
            <person name="Berger JAMES D."/>
            <person name="Berger JAMES D."/>
        </authorList>
    </citation>
    <scope>NUCLEOTIDE SEQUENCE [LARGE SCALE GENOMIC DNA]</scope>
</reference>
<proteinExistence type="predicted"/>
<dbReference type="PANTHER" id="PTHR10334">
    <property type="entry name" value="CYSTEINE-RICH SECRETORY PROTEIN-RELATED"/>
    <property type="match status" value="1"/>
</dbReference>
<sequence length="152" mass="17499">MKSAQHHSEYLQKQRQLQQIGDLVCGQNMALIIGQQNYQVAGLNAIQAWYKQSENYDYNEDNQENKGYFTQMIWKKTKKVGFGFTKSDVGNTIFVVGHYLPAGNKITEYQENVLSRIERDHEMSNEDNCSNSSDKIPKQHRNSCSNSQCVII</sequence>
<dbReference type="InterPro" id="IPR014044">
    <property type="entry name" value="CAP_dom"/>
</dbReference>
<protein>
    <recommendedName>
        <fullName evidence="2">SCP domain-containing protein</fullName>
    </recommendedName>
</protein>
<keyword evidence="3" id="KW-1185">Reference proteome</keyword>
<accession>A0AA85FCP2</accession>
<evidence type="ECO:0000256" key="1">
    <source>
        <dbReference type="SAM" id="MobiDB-lite"/>
    </source>
</evidence>
<evidence type="ECO:0000313" key="4">
    <source>
        <dbReference type="WBParaSite" id="SRDH1_44810.2"/>
    </source>
</evidence>
<feature type="domain" description="SCP" evidence="2">
    <location>
        <begin position="2"/>
        <end position="107"/>
    </location>
</feature>
<dbReference type="Pfam" id="PF00188">
    <property type="entry name" value="CAP"/>
    <property type="match status" value="1"/>
</dbReference>
<dbReference type="InterPro" id="IPR035940">
    <property type="entry name" value="CAP_sf"/>
</dbReference>
<organism evidence="3 4">
    <name type="scientific">Schistosoma rodhaini</name>
    <dbReference type="NCBI Taxonomy" id="6188"/>
    <lineage>
        <taxon>Eukaryota</taxon>
        <taxon>Metazoa</taxon>
        <taxon>Spiralia</taxon>
        <taxon>Lophotrochozoa</taxon>
        <taxon>Platyhelminthes</taxon>
        <taxon>Trematoda</taxon>
        <taxon>Digenea</taxon>
        <taxon>Strigeidida</taxon>
        <taxon>Schistosomatoidea</taxon>
        <taxon>Schistosomatidae</taxon>
        <taxon>Schistosoma</taxon>
    </lineage>
</organism>
<dbReference type="WBParaSite" id="SRDH1_44810.2">
    <property type="protein sequence ID" value="SRDH1_44810.2"/>
    <property type="gene ID" value="SRDH1_44810"/>
</dbReference>
<dbReference type="Gene3D" id="3.40.33.10">
    <property type="entry name" value="CAP"/>
    <property type="match status" value="1"/>
</dbReference>
<dbReference type="SUPFAM" id="SSF55797">
    <property type="entry name" value="PR-1-like"/>
    <property type="match status" value="1"/>
</dbReference>
<feature type="region of interest" description="Disordered" evidence="1">
    <location>
        <begin position="123"/>
        <end position="146"/>
    </location>
</feature>
<evidence type="ECO:0000259" key="2">
    <source>
        <dbReference type="SMART" id="SM00198"/>
    </source>
</evidence>
<dbReference type="AlphaFoldDB" id="A0AA85FCP2"/>
<evidence type="ECO:0000313" key="3">
    <source>
        <dbReference type="Proteomes" id="UP000050792"/>
    </source>
</evidence>
<reference evidence="4" key="2">
    <citation type="submission" date="2023-11" db="UniProtKB">
        <authorList>
            <consortium name="WormBaseParasite"/>
        </authorList>
    </citation>
    <scope>IDENTIFICATION</scope>
</reference>
<dbReference type="Proteomes" id="UP000050792">
    <property type="component" value="Unassembled WGS sequence"/>
</dbReference>
<dbReference type="SMART" id="SM00198">
    <property type="entry name" value="SCP"/>
    <property type="match status" value="1"/>
</dbReference>